<evidence type="ECO:0000313" key="3">
    <source>
        <dbReference type="Proteomes" id="UP001285441"/>
    </source>
</evidence>
<dbReference type="AlphaFoldDB" id="A0AAE0KF62"/>
<sequence>MSRSFCVSLFLQALQVTCLPSRSPALSAHLIRRELRRDVHASRRSYLGRRLGPGRRPYVQVLLSTSSAPSLEVLEENKIGQRFALACRHTYTVRALLPNTR</sequence>
<name>A0AAE0KF62_9PEZI</name>
<dbReference type="Proteomes" id="UP001285441">
    <property type="component" value="Unassembled WGS sequence"/>
</dbReference>
<keyword evidence="1" id="KW-0732">Signal</keyword>
<organism evidence="2 3">
    <name type="scientific">Podospora didyma</name>
    <dbReference type="NCBI Taxonomy" id="330526"/>
    <lineage>
        <taxon>Eukaryota</taxon>
        <taxon>Fungi</taxon>
        <taxon>Dikarya</taxon>
        <taxon>Ascomycota</taxon>
        <taxon>Pezizomycotina</taxon>
        <taxon>Sordariomycetes</taxon>
        <taxon>Sordariomycetidae</taxon>
        <taxon>Sordariales</taxon>
        <taxon>Podosporaceae</taxon>
        <taxon>Podospora</taxon>
    </lineage>
</organism>
<evidence type="ECO:0008006" key="4">
    <source>
        <dbReference type="Google" id="ProtNLM"/>
    </source>
</evidence>
<reference evidence="2" key="2">
    <citation type="submission" date="2023-06" db="EMBL/GenBank/DDBJ databases">
        <authorList>
            <consortium name="Lawrence Berkeley National Laboratory"/>
            <person name="Haridas S."/>
            <person name="Hensen N."/>
            <person name="Bonometti L."/>
            <person name="Westerberg I."/>
            <person name="Brannstrom I.O."/>
            <person name="Guillou S."/>
            <person name="Cros-Aarteil S."/>
            <person name="Calhoun S."/>
            <person name="Kuo A."/>
            <person name="Mondo S."/>
            <person name="Pangilinan J."/>
            <person name="Riley R."/>
            <person name="LaButti K."/>
            <person name="Andreopoulos B."/>
            <person name="Lipzen A."/>
            <person name="Chen C."/>
            <person name="Yanf M."/>
            <person name="Daum C."/>
            <person name="Ng V."/>
            <person name="Clum A."/>
            <person name="Steindorff A."/>
            <person name="Ohm R."/>
            <person name="Martin F."/>
            <person name="Silar P."/>
            <person name="Natvig D."/>
            <person name="Lalanne C."/>
            <person name="Gautier V."/>
            <person name="Ament-velasquez S.L."/>
            <person name="Kruys A."/>
            <person name="Hutchinson M.I."/>
            <person name="Powell A.J."/>
            <person name="Barry K."/>
            <person name="Miller A.N."/>
            <person name="Grigoriev I.V."/>
            <person name="Debuchy R."/>
            <person name="Gladieux P."/>
            <person name="Thoren M.H."/>
            <person name="Johannesson H."/>
        </authorList>
    </citation>
    <scope>NUCLEOTIDE SEQUENCE</scope>
    <source>
        <strain evidence="2">CBS 232.78</strain>
    </source>
</reference>
<dbReference type="EMBL" id="JAULSW010000007">
    <property type="protein sequence ID" value="KAK3374866.1"/>
    <property type="molecule type" value="Genomic_DNA"/>
</dbReference>
<evidence type="ECO:0000313" key="2">
    <source>
        <dbReference type="EMBL" id="KAK3374866.1"/>
    </source>
</evidence>
<feature type="signal peptide" evidence="1">
    <location>
        <begin position="1"/>
        <end position="18"/>
    </location>
</feature>
<reference evidence="2" key="1">
    <citation type="journal article" date="2023" name="Mol. Phylogenet. Evol.">
        <title>Genome-scale phylogeny and comparative genomics of the fungal order Sordariales.</title>
        <authorList>
            <person name="Hensen N."/>
            <person name="Bonometti L."/>
            <person name="Westerberg I."/>
            <person name="Brannstrom I.O."/>
            <person name="Guillou S."/>
            <person name="Cros-Aarteil S."/>
            <person name="Calhoun S."/>
            <person name="Haridas S."/>
            <person name="Kuo A."/>
            <person name="Mondo S."/>
            <person name="Pangilinan J."/>
            <person name="Riley R."/>
            <person name="LaButti K."/>
            <person name="Andreopoulos B."/>
            <person name="Lipzen A."/>
            <person name="Chen C."/>
            <person name="Yan M."/>
            <person name="Daum C."/>
            <person name="Ng V."/>
            <person name="Clum A."/>
            <person name="Steindorff A."/>
            <person name="Ohm R.A."/>
            <person name="Martin F."/>
            <person name="Silar P."/>
            <person name="Natvig D.O."/>
            <person name="Lalanne C."/>
            <person name="Gautier V."/>
            <person name="Ament-Velasquez S.L."/>
            <person name="Kruys A."/>
            <person name="Hutchinson M.I."/>
            <person name="Powell A.J."/>
            <person name="Barry K."/>
            <person name="Miller A.N."/>
            <person name="Grigoriev I.V."/>
            <person name="Debuchy R."/>
            <person name="Gladieux P."/>
            <person name="Hiltunen Thoren M."/>
            <person name="Johannesson H."/>
        </authorList>
    </citation>
    <scope>NUCLEOTIDE SEQUENCE</scope>
    <source>
        <strain evidence="2">CBS 232.78</strain>
    </source>
</reference>
<gene>
    <name evidence="2" type="ORF">B0H63DRAFT_258171</name>
</gene>
<evidence type="ECO:0000256" key="1">
    <source>
        <dbReference type="SAM" id="SignalP"/>
    </source>
</evidence>
<keyword evidence="3" id="KW-1185">Reference proteome</keyword>
<protein>
    <recommendedName>
        <fullName evidence="4">Secreted protein</fullName>
    </recommendedName>
</protein>
<accession>A0AAE0KF62</accession>
<comment type="caution">
    <text evidence="2">The sequence shown here is derived from an EMBL/GenBank/DDBJ whole genome shotgun (WGS) entry which is preliminary data.</text>
</comment>
<proteinExistence type="predicted"/>
<feature type="chain" id="PRO_5042063637" description="Secreted protein" evidence="1">
    <location>
        <begin position="19"/>
        <end position="101"/>
    </location>
</feature>